<accession>A0ABN9YCY6</accession>
<evidence type="ECO:0000313" key="4">
    <source>
        <dbReference type="Proteomes" id="UP001189429"/>
    </source>
</evidence>
<comment type="caution">
    <text evidence="3">The sequence shown here is derived from an EMBL/GenBank/DDBJ whole genome shotgun (WGS) entry which is preliminary data.</text>
</comment>
<keyword evidence="2" id="KW-0472">Membrane</keyword>
<protein>
    <submittedName>
        <fullName evidence="3">Uncharacterized protein</fullName>
    </submittedName>
</protein>
<evidence type="ECO:0000256" key="2">
    <source>
        <dbReference type="SAM" id="Phobius"/>
    </source>
</evidence>
<evidence type="ECO:0000313" key="3">
    <source>
        <dbReference type="EMBL" id="CAK0910643.1"/>
    </source>
</evidence>
<dbReference type="Proteomes" id="UP001189429">
    <property type="component" value="Unassembled WGS sequence"/>
</dbReference>
<feature type="region of interest" description="Disordered" evidence="1">
    <location>
        <begin position="187"/>
        <end position="212"/>
    </location>
</feature>
<proteinExistence type="predicted"/>
<organism evidence="3 4">
    <name type="scientific">Prorocentrum cordatum</name>
    <dbReference type="NCBI Taxonomy" id="2364126"/>
    <lineage>
        <taxon>Eukaryota</taxon>
        <taxon>Sar</taxon>
        <taxon>Alveolata</taxon>
        <taxon>Dinophyceae</taxon>
        <taxon>Prorocentrales</taxon>
        <taxon>Prorocentraceae</taxon>
        <taxon>Prorocentrum</taxon>
    </lineage>
</organism>
<dbReference type="EMBL" id="CAUYUJ010022437">
    <property type="protein sequence ID" value="CAK0910643.1"/>
    <property type="molecule type" value="Genomic_DNA"/>
</dbReference>
<evidence type="ECO:0000256" key="1">
    <source>
        <dbReference type="SAM" id="MobiDB-lite"/>
    </source>
</evidence>
<keyword evidence="4" id="KW-1185">Reference proteome</keyword>
<feature type="transmembrane region" description="Helical" evidence="2">
    <location>
        <begin position="154"/>
        <end position="177"/>
    </location>
</feature>
<keyword evidence="2" id="KW-0812">Transmembrane</keyword>
<reference evidence="3" key="1">
    <citation type="submission" date="2023-10" db="EMBL/GenBank/DDBJ databases">
        <authorList>
            <person name="Chen Y."/>
            <person name="Shah S."/>
            <person name="Dougan E. K."/>
            <person name="Thang M."/>
            <person name="Chan C."/>
        </authorList>
    </citation>
    <scope>NUCLEOTIDE SEQUENCE [LARGE SCALE GENOMIC DNA]</scope>
</reference>
<keyword evidence="2" id="KW-1133">Transmembrane helix</keyword>
<gene>
    <name evidence="3" type="ORF">PCOR1329_LOCUS84767</name>
</gene>
<name>A0ABN9YCY6_9DINO</name>
<sequence length="212" mass="23682">MLTEVPEEYRRTADPVMLKRFFIDATDDVTEECPHDSERVETMGDSTVSYTVNNSTFSLQTREATTNKFMGMSFDFVSEAPVGHTLAFEILAGTQIVMVARMQGKRGSGAAWNAERRPSFCRPTGTRGSTCLSLSLKFRWTRGSFAPHSISASFSLLVILPLLLLFLLFFSLLPLVLPRRIRLPPRGRAGAGQRGQVIAGDRRPGVRMKERH</sequence>
<feature type="compositionally biased region" description="Basic and acidic residues" evidence="1">
    <location>
        <begin position="200"/>
        <end position="212"/>
    </location>
</feature>